<feature type="region of interest" description="Disordered" evidence="1">
    <location>
        <begin position="1"/>
        <end position="71"/>
    </location>
</feature>
<accession>A0A176ZY24</accession>
<reference evidence="2" key="1">
    <citation type="submission" date="2016-03" db="EMBL/GenBank/DDBJ databases">
        <title>Updated assembly of Pseudogymnoascus destructans, the fungus causing white-nose syndrome of bats.</title>
        <authorList>
            <person name="Palmer J.M."/>
            <person name="Drees K.P."/>
            <person name="Foster J.T."/>
            <person name="Lindner D.L."/>
        </authorList>
    </citation>
    <scope>NUCLEOTIDE SEQUENCE [LARGE SCALE GENOMIC DNA]</scope>
    <source>
        <strain evidence="2">20631-21</strain>
    </source>
</reference>
<gene>
    <name evidence="2" type="ORF">VC83_09552</name>
</gene>
<dbReference type="Proteomes" id="UP000077154">
    <property type="component" value="Unassembled WGS sequence"/>
</dbReference>
<feature type="compositionally biased region" description="Polar residues" evidence="1">
    <location>
        <begin position="1"/>
        <end position="34"/>
    </location>
</feature>
<name>A0A176ZY24_9PEZI</name>
<dbReference type="AlphaFoldDB" id="A0A176ZY24"/>
<feature type="compositionally biased region" description="Basic and acidic residues" evidence="1">
    <location>
        <begin position="53"/>
        <end position="71"/>
    </location>
</feature>
<dbReference type="RefSeq" id="XP_024319507.1">
    <property type="nucleotide sequence ID" value="XM_024472965.1"/>
</dbReference>
<dbReference type="GeneID" id="36292582"/>
<protein>
    <submittedName>
        <fullName evidence="2">Uncharacterized protein</fullName>
    </submittedName>
</protein>
<dbReference type="EMBL" id="KV441448">
    <property type="protein sequence ID" value="OAF54200.1"/>
    <property type="molecule type" value="Genomic_DNA"/>
</dbReference>
<feature type="non-terminal residue" evidence="2">
    <location>
        <position position="71"/>
    </location>
</feature>
<sequence>MSTNPGSETSILDQSPNTTPLVNMFGQSTPKSNSTNMDNADTKDTAANAKRKAPVDDVHRGPIDFEHITWE</sequence>
<dbReference type="VEuPathDB" id="FungiDB:GMDG_08096"/>
<organism evidence="2">
    <name type="scientific">Pseudogymnoascus destructans</name>
    <dbReference type="NCBI Taxonomy" id="655981"/>
    <lineage>
        <taxon>Eukaryota</taxon>
        <taxon>Fungi</taxon>
        <taxon>Dikarya</taxon>
        <taxon>Ascomycota</taxon>
        <taxon>Pezizomycotina</taxon>
        <taxon>Leotiomycetes</taxon>
        <taxon>Thelebolales</taxon>
        <taxon>Thelebolaceae</taxon>
        <taxon>Pseudogymnoascus</taxon>
    </lineage>
</organism>
<proteinExistence type="predicted"/>
<evidence type="ECO:0000313" key="2">
    <source>
        <dbReference type="EMBL" id="OAF54200.1"/>
    </source>
</evidence>
<evidence type="ECO:0000256" key="1">
    <source>
        <dbReference type="SAM" id="MobiDB-lite"/>
    </source>
</evidence>